<feature type="transmembrane region" description="Helical" evidence="1">
    <location>
        <begin position="38"/>
        <end position="59"/>
    </location>
</feature>
<dbReference type="EnsemblMetazoa" id="tetur07g01280.1">
    <property type="protein sequence ID" value="tetur07g01280.1"/>
    <property type="gene ID" value="tetur07g01280"/>
</dbReference>
<evidence type="ECO:0000313" key="3">
    <source>
        <dbReference type="EnsemblMetazoa" id="tetur07g01280.1"/>
    </source>
</evidence>
<keyword evidence="2" id="KW-0732">Signal</keyword>
<evidence type="ECO:0000256" key="1">
    <source>
        <dbReference type="SAM" id="Phobius"/>
    </source>
</evidence>
<sequence length="61" mass="6422">MKAIIALLVIALFAAAAEVAYSQYYAAPAYGYGAAYGYGYAAAPVYTGYAGYPAAYTYLKK</sequence>
<keyword evidence="1" id="KW-0812">Transmembrane</keyword>
<evidence type="ECO:0000256" key="2">
    <source>
        <dbReference type="SAM" id="SignalP"/>
    </source>
</evidence>
<keyword evidence="4" id="KW-1185">Reference proteome</keyword>
<dbReference type="AlphaFoldDB" id="T1K8G8"/>
<reference evidence="3" key="2">
    <citation type="submission" date="2015-06" db="UniProtKB">
        <authorList>
            <consortium name="EnsemblMetazoa"/>
        </authorList>
    </citation>
    <scope>IDENTIFICATION</scope>
</reference>
<feature type="chain" id="PRO_5004581149" evidence="2">
    <location>
        <begin position="23"/>
        <end position="61"/>
    </location>
</feature>
<protein>
    <submittedName>
        <fullName evidence="3">Uncharacterized protein</fullName>
    </submittedName>
</protein>
<organism evidence="3 4">
    <name type="scientific">Tetranychus urticae</name>
    <name type="common">Two-spotted spider mite</name>
    <dbReference type="NCBI Taxonomy" id="32264"/>
    <lineage>
        <taxon>Eukaryota</taxon>
        <taxon>Metazoa</taxon>
        <taxon>Ecdysozoa</taxon>
        <taxon>Arthropoda</taxon>
        <taxon>Chelicerata</taxon>
        <taxon>Arachnida</taxon>
        <taxon>Acari</taxon>
        <taxon>Acariformes</taxon>
        <taxon>Trombidiformes</taxon>
        <taxon>Prostigmata</taxon>
        <taxon>Eleutherengona</taxon>
        <taxon>Raphignathae</taxon>
        <taxon>Tetranychoidea</taxon>
        <taxon>Tetranychidae</taxon>
        <taxon>Tetranychus</taxon>
    </lineage>
</organism>
<name>T1K8G8_TETUR</name>
<reference evidence="4" key="1">
    <citation type="submission" date="2011-08" db="EMBL/GenBank/DDBJ databases">
        <authorList>
            <person name="Rombauts S."/>
        </authorList>
    </citation>
    <scope>NUCLEOTIDE SEQUENCE</scope>
    <source>
        <strain evidence="4">London</strain>
    </source>
</reference>
<evidence type="ECO:0000313" key="4">
    <source>
        <dbReference type="Proteomes" id="UP000015104"/>
    </source>
</evidence>
<accession>T1K8G8</accession>
<dbReference type="EMBL" id="CAEY01001874">
    <property type="status" value="NOT_ANNOTATED_CDS"/>
    <property type="molecule type" value="Genomic_DNA"/>
</dbReference>
<feature type="signal peptide" evidence="2">
    <location>
        <begin position="1"/>
        <end position="22"/>
    </location>
</feature>
<dbReference type="Proteomes" id="UP000015104">
    <property type="component" value="Unassembled WGS sequence"/>
</dbReference>
<proteinExistence type="predicted"/>
<dbReference type="HOGENOM" id="CLU_2981656_0_0_1"/>
<keyword evidence="1" id="KW-0472">Membrane</keyword>
<keyword evidence="1" id="KW-1133">Transmembrane helix</keyword>